<dbReference type="InterPro" id="IPR038461">
    <property type="entry name" value="Schlafen_AlbA_2_dom_sf"/>
</dbReference>
<feature type="domain" description="Schlafen AlbA-2" evidence="1">
    <location>
        <begin position="15"/>
        <end position="141"/>
    </location>
</feature>
<name>A0ABS8TZ73_9SPHI</name>
<dbReference type="InterPro" id="IPR007421">
    <property type="entry name" value="Schlafen_AlbA_2_dom"/>
</dbReference>
<protein>
    <submittedName>
        <fullName evidence="2">ATP-binding protein</fullName>
    </submittedName>
</protein>
<evidence type="ECO:0000313" key="3">
    <source>
        <dbReference type="Proteomes" id="UP001199919"/>
    </source>
</evidence>
<organism evidence="2 3">
    <name type="scientific">Mucilaginibacter roseus</name>
    <dbReference type="NCBI Taxonomy" id="1528868"/>
    <lineage>
        <taxon>Bacteria</taxon>
        <taxon>Pseudomonadati</taxon>
        <taxon>Bacteroidota</taxon>
        <taxon>Sphingobacteriia</taxon>
        <taxon>Sphingobacteriales</taxon>
        <taxon>Sphingobacteriaceae</taxon>
        <taxon>Mucilaginibacter</taxon>
    </lineage>
</organism>
<evidence type="ECO:0000313" key="2">
    <source>
        <dbReference type="EMBL" id="MCD8739687.1"/>
    </source>
</evidence>
<reference evidence="2 3" key="1">
    <citation type="submission" date="2021-12" db="EMBL/GenBank/DDBJ databases">
        <title>Mucilaginibacter roseus genome.</title>
        <authorList>
            <person name="Ferreira J.R."/>
            <person name="Newman J.D."/>
        </authorList>
    </citation>
    <scope>NUCLEOTIDE SEQUENCE [LARGE SCALE GENOMIC DNA]</scope>
    <source>
        <strain evidence="2 3">LMG 28454</strain>
    </source>
</reference>
<dbReference type="EMBL" id="JAJPWV010000001">
    <property type="protein sequence ID" value="MCD8739687.1"/>
    <property type="molecule type" value="Genomic_DNA"/>
</dbReference>
<gene>
    <name evidence="2" type="ORF">LT679_03645</name>
</gene>
<dbReference type="GO" id="GO:0005524">
    <property type="term" value="F:ATP binding"/>
    <property type="evidence" value="ECO:0007669"/>
    <property type="project" value="UniProtKB-KW"/>
</dbReference>
<dbReference type="Gene3D" id="3.30.950.30">
    <property type="entry name" value="Schlafen, AAA domain"/>
    <property type="match status" value="1"/>
</dbReference>
<sequence length="385" mass="44532">MDIAALIEDNDECVFLDFKREEYHDSNKPEMIKDVLAFANAGYTHERYIIIGIKKDHEGLTVNPVEQPQDSAAIQQYIHENITPELSVSYISYSYQGQNIMVLVISDTNEQPYYPKKQLNRGNGPFLRPNEFWIRKGSRNVAGIREDLEKVYARRYAQTTLEGKIDLTFKNGRQSIELPILETLELPSEQHKAEIIKNLNHRQHIYENHGRIYIEKYGHYSPDEDGDSYEAMDINTLKERLANVERNYHDENHYHIFEEHGVKLQLTIANNGKEHLKDAMIEMVFPVTTGFYITDRVPLTTYQLSVATGIDYQAGYPKVKVQYEQIRVSHQIGEIRHKVPTEVFTKPLRLAALEVMRGADLKVQATIYAANLPNPQSFELTISFK</sequence>
<proteinExistence type="predicted"/>
<dbReference type="Pfam" id="PF04326">
    <property type="entry name" value="SLFN_AlbA_2"/>
    <property type="match status" value="1"/>
</dbReference>
<keyword evidence="3" id="KW-1185">Reference proteome</keyword>
<dbReference type="Proteomes" id="UP001199919">
    <property type="component" value="Unassembled WGS sequence"/>
</dbReference>
<keyword evidence="2" id="KW-0547">Nucleotide-binding</keyword>
<comment type="caution">
    <text evidence="2">The sequence shown here is derived from an EMBL/GenBank/DDBJ whole genome shotgun (WGS) entry which is preliminary data.</text>
</comment>
<dbReference type="RefSeq" id="WP_232175614.1">
    <property type="nucleotide sequence ID" value="NZ_JAJPWV010000001.1"/>
</dbReference>
<evidence type="ECO:0000259" key="1">
    <source>
        <dbReference type="Pfam" id="PF04326"/>
    </source>
</evidence>
<accession>A0ABS8TZ73</accession>
<dbReference type="PANTHER" id="PTHR30595">
    <property type="entry name" value="GLPR-RELATED TRANSCRIPTIONAL REPRESSOR"/>
    <property type="match status" value="1"/>
</dbReference>
<dbReference type="PANTHER" id="PTHR30595:SF6">
    <property type="entry name" value="SCHLAFEN ALBA-2 DOMAIN-CONTAINING PROTEIN"/>
    <property type="match status" value="1"/>
</dbReference>
<keyword evidence="2" id="KW-0067">ATP-binding</keyword>